<accession>A0A2Z6E448</accession>
<protein>
    <submittedName>
        <fullName evidence="1">Transcriptional regulator</fullName>
    </submittedName>
</protein>
<dbReference type="SUPFAM" id="SSF50475">
    <property type="entry name" value="FMN-binding split barrel"/>
    <property type="match status" value="1"/>
</dbReference>
<dbReference type="Proteomes" id="UP000270530">
    <property type="component" value="Chromosome"/>
</dbReference>
<dbReference type="Pfam" id="PF04299">
    <property type="entry name" value="FMN_bind_2"/>
    <property type="match status" value="1"/>
</dbReference>
<dbReference type="KEGG" id="rbd:ALSL_1197"/>
<proteinExistence type="predicted"/>
<dbReference type="PANTHER" id="PTHR35802">
    <property type="entry name" value="PROTEASE SYNTHASE AND SPORULATION PROTEIN PAI 2"/>
    <property type="match status" value="1"/>
</dbReference>
<dbReference type="PANTHER" id="PTHR35802:SF1">
    <property type="entry name" value="PROTEASE SYNTHASE AND SPORULATION PROTEIN PAI 2"/>
    <property type="match status" value="1"/>
</dbReference>
<evidence type="ECO:0000313" key="2">
    <source>
        <dbReference type="Proteomes" id="UP000270530"/>
    </source>
</evidence>
<dbReference type="InterPro" id="IPR012349">
    <property type="entry name" value="Split_barrel_FMN-bd"/>
</dbReference>
<dbReference type="InterPro" id="IPR007396">
    <property type="entry name" value="TR_PAI2-type"/>
</dbReference>
<dbReference type="PIRSF" id="PIRSF010372">
    <property type="entry name" value="PaiB"/>
    <property type="match status" value="1"/>
</dbReference>
<gene>
    <name evidence="1" type="ORF">ALSL_1197</name>
</gene>
<evidence type="ECO:0000313" key="1">
    <source>
        <dbReference type="EMBL" id="BBD79856.1"/>
    </source>
</evidence>
<dbReference type="EMBL" id="AP018560">
    <property type="protein sequence ID" value="BBD79856.1"/>
    <property type="molecule type" value="Genomic_DNA"/>
</dbReference>
<reference evidence="2" key="1">
    <citation type="submission" date="2018-04" db="EMBL/GenBank/DDBJ databases">
        <authorList>
            <person name="Watanabe M."/>
            <person name="Kojima H."/>
        </authorList>
    </citation>
    <scope>NUCLEOTIDE SEQUENCE [LARGE SCALE GENOMIC DNA]</scope>
    <source>
        <strain evidence="2">Dysh456</strain>
    </source>
</reference>
<organism evidence="1 2">
    <name type="scientific">Aerosticca soli</name>
    <dbReference type="NCBI Taxonomy" id="2010829"/>
    <lineage>
        <taxon>Bacteria</taxon>
        <taxon>Pseudomonadati</taxon>
        <taxon>Pseudomonadota</taxon>
        <taxon>Gammaproteobacteria</taxon>
        <taxon>Lysobacterales</taxon>
        <taxon>Rhodanobacteraceae</taxon>
        <taxon>Aerosticca</taxon>
    </lineage>
</organism>
<name>A0A2Z6E448_9GAMM</name>
<dbReference type="OrthoDB" id="9794948at2"/>
<dbReference type="AlphaFoldDB" id="A0A2Z6E448"/>
<keyword evidence="2" id="KW-1185">Reference proteome</keyword>
<dbReference type="Gene3D" id="2.30.110.10">
    <property type="entry name" value="Electron Transport, Fmn-binding Protein, Chain A"/>
    <property type="match status" value="1"/>
</dbReference>
<dbReference type="RefSeq" id="WP_126537363.1">
    <property type="nucleotide sequence ID" value="NZ_AP018560.1"/>
</dbReference>
<reference evidence="2" key="2">
    <citation type="submission" date="2018-06" db="EMBL/GenBank/DDBJ databases">
        <title>Genome sequence of Rhodanobacteraceae bacterium strain Dysh456.</title>
        <authorList>
            <person name="Fukui M."/>
        </authorList>
    </citation>
    <scope>NUCLEOTIDE SEQUENCE [LARGE SCALE GENOMIC DNA]</scope>
    <source>
        <strain evidence="2">Dysh456</strain>
    </source>
</reference>
<sequence>MYLPKAFEETRAEVLDALMRAHPFATLVAVRDGLPLAHHLPLAWDAENRRLQGHVARGNELATLDGAPVLAIFQGPQGYVSPNWYPGKHETGREVPTWNYVVVHARGRLRVIEDAQWLRGLLGRLTDHHEADEAMPWRLSDAPEDYVETLLRGVVGIEIAVDGLQGKFKLSQNHPARNRAGVVAGLRRRAQGDDEALAALMLAAGELRDDV</sequence>